<feature type="transmembrane region" description="Helical" evidence="6">
    <location>
        <begin position="435"/>
        <end position="458"/>
    </location>
</feature>
<comment type="caution">
    <text evidence="7">The sequence shown here is derived from an EMBL/GenBank/DDBJ whole genome shotgun (WGS) entry which is preliminary data.</text>
</comment>
<comment type="subcellular location">
    <subcellularLocation>
        <location evidence="1">Cell membrane</location>
        <topology evidence="1">Multi-pass membrane protein</topology>
    </subcellularLocation>
</comment>
<evidence type="ECO:0000256" key="4">
    <source>
        <dbReference type="ARBA" id="ARBA00022989"/>
    </source>
</evidence>
<dbReference type="Proteomes" id="UP000036958">
    <property type="component" value="Unassembled WGS sequence"/>
</dbReference>
<dbReference type="PATRIC" id="fig|1409788.3.peg.2782"/>
<dbReference type="PANTHER" id="PTHR33529">
    <property type="entry name" value="SLR0882 PROTEIN-RELATED"/>
    <property type="match status" value="1"/>
</dbReference>
<dbReference type="RefSeq" id="WP_053184148.1">
    <property type="nucleotide sequence ID" value="NZ_LGIA01000161.1"/>
</dbReference>
<feature type="transmembrane region" description="Helical" evidence="6">
    <location>
        <begin position="406"/>
        <end position="423"/>
    </location>
</feature>
<feature type="transmembrane region" description="Helical" evidence="6">
    <location>
        <begin position="53"/>
        <end position="78"/>
    </location>
</feature>
<dbReference type="InterPro" id="IPR005495">
    <property type="entry name" value="LptG/LptF_permease"/>
</dbReference>
<dbReference type="AlphaFoldDB" id="A0A0L8V7Y2"/>
<evidence type="ECO:0000256" key="5">
    <source>
        <dbReference type="ARBA" id="ARBA00023136"/>
    </source>
</evidence>
<evidence type="ECO:0000313" key="7">
    <source>
        <dbReference type="EMBL" id="KOH44468.1"/>
    </source>
</evidence>
<evidence type="ECO:0008006" key="9">
    <source>
        <dbReference type="Google" id="ProtNLM"/>
    </source>
</evidence>
<keyword evidence="8" id="KW-1185">Reference proteome</keyword>
<protein>
    <recommendedName>
        <fullName evidence="9">YjgP/YjgQ family permease</fullName>
    </recommendedName>
</protein>
<organism evidence="7 8">
    <name type="scientific">Sunxiuqinia dokdonensis</name>
    <dbReference type="NCBI Taxonomy" id="1409788"/>
    <lineage>
        <taxon>Bacteria</taxon>
        <taxon>Pseudomonadati</taxon>
        <taxon>Bacteroidota</taxon>
        <taxon>Bacteroidia</taxon>
        <taxon>Marinilabiliales</taxon>
        <taxon>Prolixibacteraceae</taxon>
        <taxon>Sunxiuqinia</taxon>
    </lineage>
</organism>
<sequence length="493" mass="56943">MKRLHLFVLKTFFGPFLMTFFIVVFVLLMQFLWKYIDDMVGKGLEWNIVAELLLYASFALIPMAFPLAMLLASIMTFGNLGENYELVAIKASGISLFRIMRPLIVVAVALTFFAFYFSNNILPKTNLKFGALLVSVKNQKPEMVISEGVFSNEIDGYSIKVDRKSNKNNMLYGLLIYDHTDNKGNTNVTVADSGFMRISEDKKYMVMTLYNGQSATNMDPNKRGKDRTFPFRRETFGKEVVTISLEGFDFQRTDENRMRSQYKMMNLDQLTHQEDSFYTDFKARVRRFAVSMTYPKPLNDAVNFMTQPTDSLKKDYRATPDTLVNFDSIYHSLEPHVQNEVISMAISQARSNHQTINQNLHELYNRKTFINKLTMEKHKKFTWSVACLIFFFIGAPLGAIIRKGGLGMPVVVSILMFITYYMVSISGEKFAREDLWNMSTGMWFSTLLFLPLGIFLTYKSANDSGLLNLETYEHNIKRLFGFLFKRKEKTETH</sequence>
<dbReference type="PANTHER" id="PTHR33529:SF6">
    <property type="entry name" value="YJGP_YJGQ FAMILY PERMEASE"/>
    <property type="match status" value="1"/>
</dbReference>
<keyword evidence="5 6" id="KW-0472">Membrane</keyword>
<feature type="transmembrane region" description="Helical" evidence="6">
    <location>
        <begin position="381"/>
        <end position="399"/>
    </location>
</feature>
<evidence type="ECO:0000256" key="6">
    <source>
        <dbReference type="SAM" id="Phobius"/>
    </source>
</evidence>
<accession>A0A0L8V7Y2</accession>
<proteinExistence type="predicted"/>
<keyword evidence="3 6" id="KW-0812">Transmembrane</keyword>
<gene>
    <name evidence="7" type="ORF">NC99_26980</name>
</gene>
<evidence type="ECO:0000256" key="2">
    <source>
        <dbReference type="ARBA" id="ARBA00022475"/>
    </source>
</evidence>
<name>A0A0L8V7Y2_9BACT</name>
<evidence type="ECO:0000256" key="1">
    <source>
        <dbReference type="ARBA" id="ARBA00004651"/>
    </source>
</evidence>
<feature type="transmembrane region" description="Helical" evidence="6">
    <location>
        <begin position="99"/>
        <end position="117"/>
    </location>
</feature>
<evidence type="ECO:0000313" key="8">
    <source>
        <dbReference type="Proteomes" id="UP000036958"/>
    </source>
</evidence>
<dbReference type="EMBL" id="LGIA01000161">
    <property type="protein sequence ID" value="KOH44468.1"/>
    <property type="molecule type" value="Genomic_DNA"/>
</dbReference>
<dbReference type="Pfam" id="PF03739">
    <property type="entry name" value="LptF_LptG"/>
    <property type="match status" value="1"/>
</dbReference>
<dbReference type="OrthoDB" id="1096108at2"/>
<dbReference type="GO" id="GO:0015920">
    <property type="term" value="P:lipopolysaccharide transport"/>
    <property type="evidence" value="ECO:0007669"/>
    <property type="project" value="TreeGrafter"/>
</dbReference>
<dbReference type="STRING" id="1409788.NC99_26980"/>
<keyword evidence="2" id="KW-1003">Cell membrane</keyword>
<dbReference type="GO" id="GO:0043190">
    <property type="term" value="C:ATP-binding cassette (ABC) transporter complex"/>
    <property type="evidence" value="ECO:0007669"/>
    <property type="project" value="TreeGrafter"/>
</dbReference>
<keyword evidence="4 6" id="KW-1133">Transmembrane helix</keyword>
<reference evidence="8" key="1">
    <citation type="submission" date="2015-07" db="EMBL/GenBank/DDBJ databases">
        <title>Genome sequencing of Sunxiuqinia dokdonensis strain SK.</title>
        <authorList>
            <person name="Ahn S."/>
            <person name="Kim B.-C."/>
        </authorList>
    </citation>
    <scope>NUCLEOTIDE SEQUENCE [LARGE SCALE GENOMIC DNA]</scope>
    <source>
        <strain evidence="8">SK</strain>
    </source>
</reference>
<feature type="transmembrane region" description="Helical" evidence="6">
    <location>
        <begin position="12"/>
        <end position="33"/>
    </location>
</feature>
<evidence type="ECO:0000256" key="3">
    <source>
        <dbReference type="ARBA" id="ARBA00022692"/>
    </source>
</evidence>